<dbReference type="GO" id="GO:0016874">
    <property type="term" value="F:ligase activity"/>
    <property type="evidence" value="ECO:0007669"/>
    <property type="project" value="UniProtKB-KW"/>
</dbReference>
<keyword evidence="2" id="KW-0436">Ligase</keyword>
<proteinExistence type="predicted"/>
<protein>
    <submittedName>
        <fullName evidence="2">RNA ligase 2</fullName>
    </submittedName>
</protein>
<dbReference type="Gene3D" id="3.30.470.30">
    <property type="entry name" value="DNA ligase/mRNA capping enzyme"/>
    <property type="match status" value="1"/>
</dbReference>
<evidence type="ECO:0000313" key="2">
    <source>
        <dbReference type="EMBL" id="ALJ92478.1"/>
    </source>
</evidence>
<organism evidence="2">
    <name type="scientific">Diplonema papillatum</name>
    <dbReference type="NCBI Taxonomy" id="91374"/>
    <lineage>
        <taxon>Eukaryota</taxon>
        <taxon>Discoba</taxon>
        <taxon>Euglenozoa</taxon>
        <taxon>Diplonemea</taxon>
        <taxon>Diplonemidae</taxon>
        <taxon>Diplonema</taxon>
    </lineage>
</organism>
<name>A0A0P0IR96_9EUGL</name>
<dbReference type="Pfam" id="PF09414">
    <property type="entry name" value="RNA_ligase"/>
    <property type="match status" value="1"/>
</dbReference>
<dbReference type="InterPro" id="IPR021122">
    <property type="entry name" value="RNA_ligase_dom_REL/Rnl2"/>
</dbReference>
<sequence length="203" mass="22776">MPLSQGAALIRSPTVTAEEKVDGSNLAVYLDASGAVTCQNRGKFVTPSSGSQWGGQLATWLESHYCELVSLLRQRYILYGEWLLARHSIRYQSLPDYFVAFDVYDRTARRFLSAKKRNAFLSQSTIPVVKPLAVGPFAEADILRLLGSPSRYGAAKVEGIYLRSDSGAWLQQRAKVVNSDFLQTIDDDGHWQKRVLEKNQLKY</sequence>
<dbReference type="PANTHER" id="PTHR43883:SF1">
    <property type="entry name" value="GLUCONOKINASE"/>
    <property type="match status" value="1"/>
</dbReference>
<evidence type="ECO:0000259" key="1">
    <source>
        <dbReference type="Pfam" id="PF09414"/>
    </source>
</evidence>
<dbReference type="EMBL" id="KT828338">
    <property type="protein sequence ID" value="ALJ92478.1"/>
    <property type="molecule type" value="Genomic_DNA"/>
</dbReference>
<gene>
    <name evidence="2" type="primary">rnl</name>
</gene>
<dbReference type="SUPFAM" id="SSF56091">
    <property type="entry name" value="DNA ligase/mRNA capping enzyme, catalytic domain"/>
    <property type="match status" value="1"/>
</dbReference>
<dbReference type="InterPro" id="IPR052732">
    <property type="entry name" value="Cell-binding_unc_protein"/>
</dbReference>
<reference evidence="2" key="1">
    <citation type="journal article" date="2015" name="BMC Struct. Biol.">
        <title>Three-dimensional structure model and predicted ATP interaction rewiring of a deviant RNA ligase 2.</title>
        <authorList>
            <person name="Moreira S."/>
            <person name="Noutahi E."/>
            <person name="Lamoureux G."/>
            <person name="Burger G."/>
        </authorList>
    </citation>
    <scope>NUCLEOTIDE SEQUENCE</scope>
</reference>
<dbReference type="AlphaFoldDB" id="A0A0P0IR96"/>
<dbReference type="PANTHER" id="PTHR43883">
    <property type="entry name" value="SLR0207 PROTEIN"/>
    <property type="match status" value="1"/>
</dbReference>
<dbReference type="BRENDA" id="6.5.1.3">
    <property type="organism ID" value="9929"/>
</dbReference>
<accession>A0A0P0IR96</accession>
<feature type="domain" description="RNA ligase" evidence="1">
    <location>
        <begin position="14"/>
        <end position="177"/>
    </location>
</feature>